<dbReference type="PANTHER" id="PTHR43792:SF8">
    <property type="entry name" value="[RIBOSOMAL PROTEIN US5]-ALANINE N-ACETYLTRANSFERASE"/>
    <property type="match status" value="1"/>
</dbReference>
<dbReference type="PANTHER" id="PTHR43792">
    <property type="entry name" value="GNAT FAMILY, PUTATIVE (AFU_ORTHOLOGUE AFUA_3G00765)-RELATED-RELATED"/>
    <property type="match status" value="1"/>
</dbReference>
<dbReference type="GO" id="GO:0008999">
    <property type="term" value="F:protein-N-terminal-alanine acetyltransferase activity"/>
    <property type="evidence" value="ECO:0007669"/>
    <property type="project" value="TreeGrafter"/>
</dbReference>
<dbReference type="Pfam" id="PF13302">
    <property type="entry name" value="Acetyltransf_3"/>
    <property type="match status" value="1"/>
</dbReference>
<sequence length="175" mass="19590">MDETITLRPWSDNDFPVLERSNTPAMTVFLGGPESEEALRNRHARFLRLWQEGEARMFVVESSREPEPVGSIGYWKKQWQGEDVYETGWSIATAHQGRGLAARALALCVADAVQQGDRPLLLAFPRIDNVASNALCRRGGFTLRGEVDFEYPKGNPIRSNIWAHELAAAASAHRL</sequence>
<dbReference type="STRING" id="412690.SAMN04489834_0789"/>
<dbReference type="OrthoDB" id="9809583at2"/>
<dbReference type="InterPro" id="IPR000182">
    <property type="entry name" value="GNAT_dom"/>
</dbReference>
<proteinExistence type="inferred from homology"/>
<dbReference type="GO" id="GO:0005737">
    <property type="term" value="C:cytoplasm"/>
    <property type="evidence" value="ECO:0007669"/>
    <property type="project" value="TreeGrafter"/>
</dbReference>
<name>A0A1H1P546_9MICO</name>
<keyword evidence="2" id="KW-0012">Acyltransferase</keyword>
<accession>A0A1H1P546</accession>
<dbReference type="InterPro" id="IPR051531">
    <property type="entry name" value="N-acetyltransferase"/>
</dbReference>
<evidence type="ECO:0000256" key="2">
    <source>
        <dbReference type="ARBA" id="ARBA00023315"/>
    </source>
</evidence>
<dbReference type="InterPro" id="IPR016181">
    <property type="entry name" value="Acyl_CoA_acyltransferase"/>
</dbReference>
<dbReference type="PROSITE" id="PS51186">
    <property type="entry name" value="GNAT"/>
    <property type="match status" value="1"/>
</dbReference>
<gene>
    <name evidence="5" type="ORF">SAMN04489834_0789</name>
</gene>
<protein>
    <submittedName>
        <fullName evidence="5">Protein N-acetyltransferase, RimJ/RimL family</fullName>
    </submittedName>
</protein>
<dbReference type="CDD" id="cd04301">
    <property type="entry name" value="NAT_SF"/>
    <property type="match status" value="1"/>
</dbReference>
<dbReference type="SUPFAM" id="SSF55729">
    <property type="entry name" value="Acyl-CoA N-acyltransferases (Nat)"/>
    <property type="match status" value="1"/>
</dbReference>
<dbReference type="Gene3D" id="3.40.630.30">
    <property type="match status" value="1"/>
</dbReference>
<evidence type="ECO:0000313" key="6">
    <source>
        <dbReference type="Proteomes" id="UP000181956"/>
    </source>
</evidence>
<reference evidence="6" key="1">
    <citation type="submission" date="2016-10" db="EMBL/GenBank/DDBJ databases">
        <authorList>
            <person name="Varghese N."/>
            <person name="Submissions S."/>
        </authorList>
    </citation>
    <scope>NUCLEOTIDE SEQUENCE [LARGE SCALE GENOMIC DNA]</scope>
    <source>
        <strain evidence="6">DSM 21772</strain>
    </source>
</reference>
<evidence type="ECO:0000256" key="1">
    <source>
        <dbReference type="ARBA" id="ARBA00022679"/>
    </source>
</evidence>
<evidence type="ECO:0000313" key="5">
    <source>
        <dbReference type="EMBL" id="SDS06408.1"/>
    </source>
</evidence>
<dbReference type="RefSeq" id="WP_083362893.1">
    <property type="nucleotide sequence ID" value="NZ_LT629742.1"/>
</dbReference>
<dbReference type="AlphaFoldDB" id="A0A1H1P546"/>
<evidence type="ECO:0000259" key="4">
    <source>
        <dbReference type="PROSITE" id="PS51186"/>
    </source>
</evidence>
<dbReference type="EMBL" id="LT629742">
    <property type="protein sequence ID" value="SDS06408.1"/>
    <property type="molecule type" value="Genomic_DNA"/>
</dbReference>
<comment type="similarity">
    <text evidence="3">Belongs to the acetyltransferase family. RimJ subfamily.</text>
</comment>
<organism evidence="5 6">
    <name type="scientific">Microterricola viridarii</name>
    <dbReference type="NCBI Taxonomy" id="412690"/>
    <lineage>
        <taxon>Bacteria</taxon>
        <taxon>Bacillati</taxon>
        <taxon>Actinomycetota</taxon>
        <taxon>Actinomycetes</taxon>
        <taxon>Micrococcales</taxon>
        <taxon>Microbacteriaceae</taxon>
        <taxon>Microterricola</taxon>
    </lineage>
</organism>
<dbReference type="Proteomes" id="UP000181956">
    <property type="component" value="Chromosome I"/>
</dbReference>
<keyword evidence="1 5" id="KW-0808">Transferase</keyword>
<feature type="domain" description="N-acetyltransferase" evidence="4">
    <location>
        <begin position="5"/>
        <end position="167"/>
    </location>
</feature>
<evidence type="ECO:0000256" key="3">
    <source>
        <dbReference type="ARBA" id="ARBA00038502"/>
    </source>
</evidence>
<keyword evidence="6" id="KW-1185">Reference proteome</keyword>